<accession>A0ABW7SLZ4</accession>
<evidence type="ECO:0000256" key="1">
    <source>
        <dbReference type="SAM" id="MobiDB-lite"/>
    </source>
</evidence>
<reference evidence="2 3" key="1">
    <citation type="submission" date="2024-10" db="EMBL/GenBank/DDBJ databases">
        <title>The Natural Products Discovery Center: Release of the First 8490 Sequenced Strains for Exploring Actinobacteria Biosynthetic Diversity.</title>
        <authorList>
            <person name="Kalkreuter E."/>
            <person name="Kautsar S.A."/>
            <person name="Yang D."/>
            <person name="Bader C.D."/>
            <person name="Teijaro C.N."/>
            <person name="Fluegel L."/>
            <person name="Davis C.M."/>
            <person name="Simpson J.R."/>
            <person name="Lauterbach L."/>
            <person name="Steele A.D."/>
            <person name="Gui C."/>
            <person name="Meng S."/>
            <person name="Li G."/>
            <person name="Viehrig K."/>
            <person name="Ye F."/>
            <person name="Su P."/>
            <person name="Kiefer A.F."/>
            <person name="Nichols A."/>
            <person name="Cepeda A.J."/>
            <person name="Yan W."/>
            <person name="Fan B."/>
            <person name="Jiang Y."/>
            <person name="Adhikari A."/>
            <person name="Zheng C.-J."/>
            <person name="Schuster L."/>
            <person name="Cowan T.M."/>
            <person name="Smanski M.J."/>
            <person name="Chevrette M.G."/>
            <person name="De Carvalho L.P.S."/>
            <person name="Shen B."/>
        </authorList>
    </citation>
    <scope>NUCLEOTIDE SEQUENCE [LARGE SCALE GENOMIC DNA]</scope>
    <source>
        <strain evidence="2 3">NPDC021253</strain>
    </source>
</reference>
<dbReference type="RefSeq" id="WP_396681282.1">
    <property type="nucleotide sequence ID" value="NZ_JBIRPU010000013.1"/>
</dbReference>
<evidence type="ECO:0000313" key="3">
    <source>
        <dbReference type="Proteomes" id="UP001611075"/>
    </source>
</evidence>
<comment type="caution">
    <text evidence="2">The sequence shown here is derived from an EMBL/GenBank/DDBJ whole genome shotgun (WGS) entry which is preliminary data.</text>
</comment>
<keyword evidence="3" id="KW-1185">Reference proteome</keyword>
<feature type="region of interest" description="Disordered" evidence="1">
    <location>
        <begin position="102"/>
        <end position="129"/>
    </location>
</feature>
<protein>
    <submittedName>
        <fullName evidence="2">Uncharacterized protein</fullName>
    </submittedName>
</protein>
<proteinExistence type="predicted"/>
<name>A0ABW7SLZ4_9ACTN</name>
<dbReference type="Proteomes" id="UP001611075">
    <property type="component" value="Unassembled WGS sequence"/>
</dbReference>
<gene>
    <name evidence="2" type="ORF">ACH4OY_18805</name>
</gene>
<evidence type="ECO:0000313" key="2">
    <source>
        <dbReference type="EMBL" id="MFI0794714.1"/>
    </source>
</evidence>
<organism evidence="2 3">
    <name type="scientific">Micromonospora rubida</name>
    <dbReference type="NCBI Taxonomy" id="2697657"/>
    <lineage>
        <taxon>Bacteria</taxon>
        <taxon>Bacillati</taxon>
        <taxon>Actinomycetota</taxon>
        <taxon>Actinomycetes</taxon>
        <taxon>Micromonosporales</taxon>
        <taxon>Micromonosporaceae</taxon>
        <taxon>Micromonospora</taxon>
    </lineage>
</organism>
<dbReference type="EMBL" id="JBIRPU010000013">
    <property type="protein sequence ID" value="MFI0794714.1"/>
    <property type="molecule type" value="Genomic_DNA"/>
</dbReference>
<sequence length="129" mass="13811">MERDEVGVGRLDGFGVRLALLMLGERPEMLARPGFWPLRLPVGMIRSRRIFSMDSPAARRRSTVCSMSSVMTGGRPPCLPLRAAASSPSRMLSRLVSAMAAKNPKHPAGAGRVVDAGQRAGPDTGADLR</sequence>